<dbReference type="EMBL" id="CAXLJM020000058">
    <property type="protein sequence ID" value="CAL8119306.1"/>
    <property type="molecule type" value="Genomic_DNA"/>
</dbReference>
<accession>A0ABP1R5T5</accession>
<organism evidence="1 2">
    <name type="scientific">Orchesella dallaii</name>
    <dbReference type="NCBI Taxonomy" id="48710"/>
    <lineage>
        <taxon>Eukaryota</taxon>
        <taxon>Metazoa</taxon>
        <taxon>Ecdysozoa</taxon>
        <taxon>Arthropoda</taxon>
        <taxon>Hexapoda</taxon>
        <taxon>Collembola</taxon>
        <taxon>Entomobryomorpha</taxon>
        <taxon>Entomobryoidea</taxon>
        <taxon>Orchesellidae</taxon>
        <taxon>Orchesellinae</taxon>
        <taxon>Orchesella</taxon>
    </lineage>
</organism>
<sequence length="149" mass="17093">MNNLWRCMVVCGGVEAMPESCRKVVANEMAIHGLLRKLRQEFPEAEVPRYEPPSEFLIYPKGYDFCMCRSVTLVTVFFKVRPPMGNTPILKPPVSYGDFSLKKNCFTPDTLWEDGAIISLKTTMLHGRWNRNSTAVNKYLRENISYSCC</sequence>
<reference evidence="1 2" key="1">
    <citation type="submission" date="2024-08" db="EMBL/GenBank/DDBJ databases">
        <authorList>
            <person name="Cucini C."/>
            <person name="Frati F."/>
        </authorList>
    </citation>
    <scope>NUCLEOTIDE SEQUENCE [LARGE SCALE GENOMIC DNA]</scope>
</reference>
<evidence type="ECO:0000313" key="1">
    <source>
        <dbReference type="EMBL" id="CAL8119306.1"/>
    </source>
</evidence>
<protein>
    <submittedName>
        <fullName evidence="1">Uncharacterized protein</fullName>
    </submittedName>
</protein>
<keyword evidence="2" id="KW-1185">Reference proteome</keyword>
<proteinExistence type="predicted"/>
<name>A0ABP1R5T5_9HEXA</name>
<evidence type="ECO:0000313" key="2">
    <source>
        <dbReference type="Proteomes" id="UP001642540"/>
    </source>
</evidence>
<gene>
    <name evidence="1" type="ORF">ODALV1_LOCUS18490</name>
</gene>
<comment type="caution">
    <text evidence="1">The sequence shown here is derived from an EMBL/GenBank/DDBJ whole genome shotgun (WGS) entry which is preliminary data.</text>
</comment>
<dbReference type="Proteomes" id="UP001642540">
    <property type="component" value="Unassembled WGS sequence"/>
</dbReference>